<name>A0A4C1T5S7_EUMVA</name>
<comment type="caution">
    <text evidence="2">The sequence shown here is derived from an EMBL/GenBank/DDBJ whole genome shotgun (WGS) entry which is preliminary data.</text>
</comment>
<organism evidence="2 3">
    <name type="scientific">Eumeta variegata</name>
    <name type="common">Bagworm moth</name>
    <name type="synonym">Eumeta japonica</name>
    <dbReference type="NCBI Taxonomy" id="151549"/>
    <lineage>
        <taxon>Eukaryota</taxon>
        <taxon>Metazoa</taxon>
        <taxon>Ecdysozoa</taxon>
        <taxon>Arthropoda</taxon>
        <taxon>Hexapoda</taxon>
        <taxon>Insecta</taxon>
        <taxon>Pterygota</taxon>
        <taxon>Neoptera</taxon>
        <taxon>Endopterygota</taxon>
        <taxon>Lepidoptera</taxon>
        <taxon>Glossata</taxon>
        <taxon>Ditrysia</taxon>
        <taxon>Tineoidea</taxon>
        <taxon>Psychidae</taxon>
        <taxon>Oiketicinae</taxon>
        <taxon>Eumeta</taxon>
    </lineage>
</organism>
<gene>
    <name evidence="2" type="ORF">EVAR_78306_1</name>
</gene>
<feature type="region of interest" description="Disordered" evidence="1">
    <location>
        <begin position="51"/>
        <end position="83"/>
    </location>
</feature>
<sequence>MTSVDNEFGMIGAAFPLVLYKSIEDARPILLAMAQSKRVVGSCASAPLWPKRRDHDAGAIRAGDEPAEPAEPAASGTGRNRSS</sequence>
<dbReference type="Proteomes" id="UP000299102">
    <property type="component" value="Unassembled WGS sequence"/>
</dbReference>
<evidence type="ECO:0000313" key="2">
    <source>
        <dbReference type="EMBL" id="GBP08930.1"/>
    </source>
</evidence>
<reference evidence="2 3" key="1">
    <citation type="journal article" date="2019" name="Commun. Biol.">
        <title>The bagworm genome reveals a unique fibroin gene that provides high tensile strength.</title>
        <authorList>
            <person name="Kono N."/>
            <person name="Nakamura H."/>
            <person name="Ohtoshi R."/>
            <person name="Tomita M."/>
            <person name="Numata K."/>
            <person name="Arakawa K."/>
        </authorList>
    </citation>
    <scope>NUCLEOTIDE SEQUENCE [LARGE SCALE GENOMIC DNA]</scope>
</reference>
<feature type="compositionally biased region" description="Basic and acidic residues" evidence="1">
    <location>
        <begin position="51"/>
        <end position="64"/>
    </location>
</feature>
<proteinExistence type="predicted"/>
<dbReference type="AlphaFoldDB" id="A0A4C1T5S7"/>
<dbReference type="EMBL" id="BGZK01000033">
    <property type="protein sequence ID" value="GBP08930.1"/>
    <property type="molecule type" value="Genomic_DNA"/>
</dbReference>
<protein>
    <submittedName>
        <fullName evidence="2">Uncharacterized protein</fullName>
    </submittedName>
</protein>
<evidence type="ECO:0000313" key="3">
    <source>
        <dbReference type="Proteomes" id="UP000299102"/>
    </source>
</evidence>
<keyword evidence="3" id="KW-1185">Reference proteome</keyword>
<accession>A0A4C1T5S7</accession>
<evidence type="ECO:0000256" key="1">
    <source>
        <dbReference type="SAM" id="MobiDB-lite"/>
    </source>
</evidence>